<accession>A0A388JRQ4</accession>
<protein>
    <submittedName>
        <fullName evidence="2">Uncharacterized protein</fullName>
    </submittedName>
</protein>
<sequence>MGGEGGGGDRTIDQGCPSGTATRGKDQGLDLDLDLVRKDQSLAHVSVFEEPPKVVVTQPKGMLCRLDARFALALQPDAVFAIVIDPNNRRVFKNIKEVKLWNVLEDDGSCTVIESVQVTRFNFWFLSGAISTHLHIVQDRKKHQVVSPPLINLPSVLHSHRIF</sequence>
<proteinExistence type="predicted"/>
<dbReference type="AlphaFoldDB" id="A0A388JRQ4"/>
<evidence type="ECO:0000313" key="3">
    <source>
        <dbReference type="Proteomes" id="UP000265515"/>
    </source>
</evidence>
<dbReference type="STRING" id="69332.A0A388JRQ4"/>
<keyword evidence="3" id="KW-1185">Reference proteome</keyword>
<evidence type="ECO:0000256" key="1">
    <source>
        <dbReference type="SAM" id="MobiDB-lite"/>
    </source>
</evidence>
<evidence type="ECO:0000313" key="2">
    <source>
        <dbReference type="EMBL" id="GBG60486.1"/>
    </source>
</evidence>
<dbReference type="EMBL" id="BFEA01000011">
    <property type="protein sequence ID" value="GBG60486.1"/>
    <property type="molecule type" value="Genomic_DNA"/>
</dbReference>
<dbReference type="Gramene" id="GBG60486">
    <property type="protein sequence ID" value="GBG60486"/>
    <property type="gene ID" value="CBR_g5660"/>
</dbReference>
<organism evidence="2 3">
    <name type="scientific">Chara braunii</name>
    <name type="common">Braun's stonewort</name>
    <dbReference type="NCBI Taxonomy" id="69332"/>
    <lineage>
        <taxon>Eukaryota</taxon>
        <taxon>Viridiplantae</taxon>
        <taxon>Streptophyta</taxon>
        <taxon>Charophyceae</taxon>
        <taxon>Charales</taxon>
        <taxon>Characeae</taxon>
        <taxon>Chara</taxon>
    </lineage>
</organism>
<dbReference type="Proteomes" id="UP000265515">
    <property type="component" value="Unassembled WGS sequence"/>
</dbReference>
<reference evidence="2 3" key="1">
    <citation type="journal article" date="2018" name="Cell">
        <title>The Chara Genome: Secondary Complexity and Implications for Plant Terrestrialization.</title>
        <authorList>
            <person name="Nishiyama T."/>
            <person name="Sakayama H."/>
            <person name="Vries J.D."/>
            <person name="Buschmann H."/>
            <person name="Saint-Marcoux D."/>
            <person name="Ullrich K.K."/>
            <person name="Haas F.B."/>
            <person name="Vanderstraeten L."/>
            <person name="Becker D."/>
            <person name="Lang D."/>
            <person name="Vosolsobe S."/>
            <person name="Rombauts S."/>
            <person name="Wilhelmsson P.K.I."/>
            <person name="Janitza P."/>
            <person name="Kern R."/>
            <person name="Heyl A."/>
            <person name="Rumpler F."/>
            <person name="Villalobos L.I.A.C."/>
            <person name="Clay J.M."/>
            <person name="Skokan R."/>
            <person name="Toyoda A."/>
            <person name="Suzuki Y."/>
            <person name="Kagoshima H."/>
            <person name="Schijlen E."/>
            <person name="Tajeshwar N."/>
            <person name="Catarino B."/>
            <person name="Hetherington A.J."/>
            <person name="Saltykova A."/>
            <person name="Bonnot C."/>
            <person name="Breuninger H."/>
            <person name="Symeonidi A."/>
            <person name="Radhakrishnan G.V."/>
            <person name="Van Nieuwerburgh F."/>
            <person name="Deforce D."/>
            <person name="Chang C."/>
            <person name="Karol K.G."/>
            <person name="Hedrich R."/>
            <person name="Ulvskov P."/>
            <person name="Glockner G."/>
            <person name="Delwiche C.F."/>
            <person name="Petrasek J."/>
            <person name="Van de Peer Y."/>
            <person name="Friml J."/>
            <person name="Beilby M."/>
            <person name="Dolan L."/>
            <person name="Kohara Y."/>
            <person name="Sugano S."/>
            <person name="Fujiyama A."/>
            <person name="Delaux P.-M."/>
            <person name="Quint M."/>
            <person name="TheiBen G."/>
            <person name="Hagemann M."/>
            <person name="Harholt J."/>
            <person name="Dunand C."/>
            <person name="Zachgo S."/>
            <person name="Langdale J."/>
            <person name="Maumus F."/>
            <person name="Straeten D.V.D."/>
            <person name="Gould S.B."/>
            <person name="Rensing S.A."/>
        </authorList>
    </citation>
    <scope>NUCLEOTIDE SEQUENCE [LARGE SCALE GENOMIC DNA]</scope>
    <source>
        <strain evidence="2 3">S276</strain>
    </source>
</reference>
<feature type="region of interest" description="Disordered" evidence="1">
    <location>
        <begin position="1"/>
        <end position="25"/>
    </location>
</feature>
<dbReference type="PANTHER" id="PTHR31385">
    <property type="entry name" value="PUTATIVE (DUF220)-RELATED"/>
    <property type="match status" value="1"/>
</dbReference>
<dbReference type="PANTHER" id="PTHR31385:SF1">
    <property type="entry name" value="PUTATIVE (DUF220)-RELATED"/>
    <property type="match status" value="1"/>
</dbReference>
<gene>
    <name evidence="2" type="ORF">CBR_g5660</name>
</gene>
<dbReference type="OrthoDB" id="530906at2759"/>
<comment type="caution">
    <text evidence="2">The sequence shown here is derived from an EMBL/GenBank/DDBJ whole genome shotgun (WGS) entry which is preliminary data.</text>
</comment>
<name>A0A388JRQ4_CHABU</name>